<evidence type="ECO:0000256" key="1">
    <source>
        <dbReference type="ARBA" id="ARBA00006927"/>
    </source>
</evidence>
<dbReference type="EMBL" id="JAPWTK010000092">
    <property type="protein sequence ID" value="KAJ8950931.1"/>
    <property type="molecule type" value="Genomic_DNA"/>
</dbReference>
<accession>A0AAV8YJ80</accession>
<keyword evidence="3" id="KW-1185">Reference proteome</keyword>
<protein>
    <recommendedName>
        <fullName evidence="4">Neurochondrin-like protein</fullName>
    </recommendedName>
</protein>
<comment type="caution">
    <text evidence="2">The sequence shown here is derived from an EMBL/GenBank/DDBJ whole genome shotgun (WGS) entry which is preliminary data.</text>
</comment>
<dbReference type="Pfam" id="PF05536">
    <property type="entry name" value="Neurochondrin"/>
    <property type="match status" value="1"/>
</dbReference>
<name>A0AAV8YJ80_9CUCU</name>
<dbReference type="PANTHER" id="PTHR13109:SF7">
    <property type="entry name" value="NEUROCHONDRIN"/>
    <property type="match status" value="1"/>
</dbReference>
<evidence type="ECO:0008006" key="4">
    <source>
        <dbReference type="Google" id="ProtNLM"/>
    </source>
</evidence>
<dbReference type="GO" id="GO:0030425">
    <property type="term" value="C:dendrite"/>
    <property type="evidence" value="ECO:0007669"/>
    <property type="project" value="TreeGrafter"/>
</dbReference>
<dbReference type="Proteomes" id="UP001162162">
    <property type="component" value="Unassembled WGS sequence"/>
</dbReference>
<organism evidence="2 3">
    <name type="scientific">Aromia moschata</name>
    <dbReference type="NCBI Taxonomy" id="1265417"/>
    <lineage>
        <taxon>Eukaryota</taxon>
        <taxon>Metazoa</taxon>
        <taxon>Ecdysozoa</taxon>
        <taxon>Arthropoda</taxon>
        <taxon>Hexapoda</taxon>
        <taxon>Insecta</taxon>
        <taxon>Pterygota</taxon>
        <taxon>Neoptera</taxon>
        <taxon>Endopterygota</taxon>
        <taxon>Coleoptera</taxon>
        <taxon>Polyphaga</taxon>
        <taxon>Cucujiformia</taxon>
        <taxon>Chrysomeloidea</taxon>
        <taxon>Cerambycidae</taxon>
        <taxon>Cerambycinae</taxon>
        <taxon>Callichromatini</taxon>
        <taxon>Aromia</taxon>
    </lineage>
</organism>
<dbReference type="AlphaFoldDB" id="A0AAV8YJ80"/>
<dbReference type="GO" id="GO:0031175">
    <property type="term" value="P:neuron projection development"/>
    <property type="evidence" value="ECO:0007669"/>
    <property type="project" value="TreeGrafter"/>
</dbReference>
<dbReference type="PANTHER" id="PTHR13109">
    <property type="entry name" value="NEUROCHONDRIN"/>
    <property type="match status" value="1"/>
</dbReference>
<reference evidence="2" key="1">
    <citation type="journal article" date="2023" name="Insect Mol. Biol.">
        <title>Genome sequencing provides insights into the evolution of gene families encoding plant cell wall-degrading enzymes in longhorned beetles.</title>
        <authorList>
            <person name="Shin N.R."/>
            <person name="Okamura Y."/>
            <person name="Kirsch R."/>
            <person name="Pauchet Y."/>
        </authorList>
    </citation>
    <scope>NUCLEOTIDE SEQUENCE</scope>
    <source>
        <strain evidence="2">AMC_N1</strain>
    </source>
</reference>
<proteinExistence type="inferred from homology"/>
<comment type="similarity">
    <text evidence="1">Belongs to the neurochondrin family.</text>
</comment>
<sequence>MITTEGASGNIALIVCCEFANASFTPVLTSIKVDVENTNVDELSKDRQKALLEVNGIDKLSEIYSQGSFQSDEALNIMAVLIAKQGAVSWDTKDPKAFHALLNKIAVDFETDQDKRKFELCEALNALIFNCPRKLIAESAVSETWPQSIYKGLCDILQSKIGASQRNPALILASSMVDLLGVDWILSDEEKDQLDLDQKEKQTLYTGLKGAFTAIINLLLKVISDKSKPSGQDKLFVCATVRVLASWLAQETTAMRTQIYQLLPFMLEIANDTFYAYKTRRTAEKAGTANDSERDPLSNVDLLRILLPAMCHLAVEDESRKIMLQQKEEKVLLEFIEFHWTIVHYKRPPVPRSERLKVLNQPKPELTPEILEDMKDSRAAMISTCNVLMNLTVLEPKYVEESPIFNNLLKFIFENLPELKDIPENLVLHGNLAVLGLLLLKQLSKKVKKNDFSICRYIQATIRFLWDAYIIDESNDPTALVVAISYKEHWMELMELWFLGMQTLAAVIAQIPWISEFAIESGWAEGIIQLLKKVKIGTLQPSVKSAYEDFLCHLVDANESVKDVLKKSRGFESV</sequence>
<gene>
    <name evidence="2" type="ORF">NQ318_008370</name>
</gene>
<dbReference type="GO" id="GO:0048168">
    <property type="term" value="P:regulation of neuronal synaptic plasticity"/>
    <property type="evidence" value="ECO:0007669"/>
    <property type="project" value="TreeGrafter"/>
</dbReference>
<dbReference type="InterPro" id="IPR008709">
    <property type="entry name" value="Neurochondrin"/>
</dbReference>
<dbReference type="SUPFAM" id="SSF48371">
    <property type="entry name" value="ARM repeat"/>
    <property type="match status" value="1"/>
</dbReference>
<dbReference type="InterPro" id="IPR016024">
    <property type="entry name" value="ARM-type_fold"/>
</dbReference>
<evidence type="ECO:0000313" key="3">
    <source>
        <dbReference type="Proteomes" id="UP001162162"/>
    </source>
</evidence>
<evidence type="ECO:0000313" key="2">
    <source>
        <dbReference type="EMBL" id="KAJ8950931.1"/>
    </source>
</evidence>